<dbReference type="Proteomes" id="UP001362999">
    <property type="component" value="Unassembled WGS sequence"/>
</dbReference>
<feature type="non-terminal residue" evidence="1">
    <location>
        <position position="1"/>
    </location>
</feature>
<reference evidence="1 2" key="1">
    <citation type="journal article" date="2024" name="J Genomics">
        <title>Draft genome sequencing and assembly of Favolaschia claudopus CIRM-BRFM 2984 isolated from oak limbs.</title>
        <authorList>
            <person name="Navarro D."/>
            <person name="Drula E."/>
            <person name="Chaduli D."/>
            <person name="Cazenave R."/>
            <person name="Ahrendt S."/>
            <person name="Wang J."/>
            <person name="Lipzen A."/>
            <person name="Daum C."/>
            <person name="Barry K."/>
            <person name="Grigoriev I.V."/>
            <person name="Favel A."/>
            <person name="Rosso M.N."/>
            <person name="Martin F."/>
        </authorList>
    </citation>
    <scope>NUCLEOTIDE SEQUENCE [LARGE SCALE GENOMIC DNA]</scope>
    <source>
        <strain evidence="1 2">CIRM-BRFM 2984</strain>
    </source>
</reference>
<sequence length="95" mass="10455">PLPVSRAAVIAAGTKAFATKWAEEWKTSPRYTRIASFDSPNPSSAITKLYQNLSPPQCSLITQLRTGHIELNAHLFRFHLAPSPLCPHCNTPESV</sequence>
<dbReference type="EMBL" id="JAWWNJ010000172">
    <property type="protein sequence ID" value="KAK6977090.1"/>
    <property type="molecule type" value="Genomic_DNA"/>
</dbReference>
<keyword evidence="2" id="KW-1185">Reference proteome</keyword>
<accession>A0AAV9ZAR3</accession>
<evidence type="ECO:0000313" key="2">
    <source>
        <dbReference type="Proteomes" id="UP001362999"/>
    </source>
</evidence>
<gene>
    <name evidence="1" type="ORF">R3P38DRAFT_2470677</name>
</gene>
<dbReference type="AlphaFoldDB" id="A0AAV9ZAR3"/>
<name>A0AAV9ZAR3_9AGAR</name>
<feature type="non-terminal residue" evidence="1">
    <location>
        <position position="95"/>
    </location>
</feature>
<evidence type="ECO:0000313" key="1">
    <source>
        <dbReference type="EMBL" id="KAK6977090.1"/>
    </source>
</evidence>
<organism evidence="1 2">
    <name type="scientific">Favolaschia claudopus</name>
    <dbReference type="NCBI Taxonomy" id="2862362"/>
    <lineage>
        <taxon>Eukaryota</taxon>
        <taxon>Fungi</taxon>
        <taxon>Dikarya</taxon>
        <taxon>Basidiomycota</taxon>
        <taxon>Agaricomycotina</taxon>
        <taxon>Agaricomycetes</taxon>
        <taxon>Agaricomycetidae</taxon>
        <taxon>Agaricales</taxon>
        <taxon>Marasmiineae</taxon>
        <taxon>Mycenaceae</taxon>
        <taxon>Favolaschia</taxon>
    </lineage>
</organism>
<proteinExistence type="predicted"/>
<comment type="caution">
    <text evidence="1">The sequence shown here is derived from an EMBL/GenBank/DDBJ whole genome shotgun (WGS) entry which is preliminary data.</text>
</comment>
<protein>
    <submittedName>
        <fullName evidence="1">Uncharacterized protein</fullName>
    </submittedName>
</protein>